<reference evidence="7 8" key="1">
    <citation type="submission" date="2007-03" db="EMBL/GenBank/DDBJ databases">
        <title>Complete sequence of Shewanella loihica PV-4.</title>
        <authorList>
            <consortium name="US DOE Joint Genome Institute"/>
            <person name="Copeland A."/>
            <person name="Lucas S."/>
            <person name="Lapidus A."/>
            <person name="Barry K."/>
            <person name="Detter J.C."/>
            <person name="Glavina del Rio T."/>
            <person name="Hammon N."/>
            <person name="Israni S."/>
            <person name="Dalin E."/>
            <person name="Tice H."/>
            <person name="Pitluck S."/>
            <person name="Chain P."/>
            <person name="Malfatti S."/>
            <person name="Shin M."/>
            <person name="Vergez L."/>
            <person name="Schmutz J."/>
            <person name="Larimer F."/>
            <person name="Land M."/>
            <person name="Hauser L."/>
            <person name="Kyrpides N."/>
            <person name="Mikhailova N."/>
            <person name="Romine M.F."/>
            <person name="Serres G."/>
            <person name="Fredrickson J."/>
            <person name="Tiedje J."/>
            <person name="Richardson P."/>
        </authorList>
    </citation>
    <scope>NUCLEOTIDE SEQUENCE [LARGE SCALE GENOMIC DNA]</scope>
    <source>
        <strain evidence="8">ATCC BAA-1088 / PV-4</strain>
    </source>
</reference>
<feature type="domain" description="Transketolase-like pyrimidine-binding" evidence="6">
    <location>
        <begin position="399"/>
        <end position="580"/>
    </location>
</feature>
<dbReference type="Proteomes" id="UP000001558">
    <property type="component" value="Chromosome"/>
</dbReference>
<comment type="cofactor">
    <cofactor evidence="1">
        <name>thiamine diphosphate</name>
        <dbReference type="ChEBI" id="CHEBI:58937"/>
    </cofactor>
</comment>
<dbReference type="CDD" id="cd02000">
    <property type="entry name" value="TPP_E1_PDC_ADC_BCADC"/>
    <property type="match status" value="1"/>
</dbReference>
<dbReference type="GO" id="GO:0003863">
    <property type="term" value="F:branched-chain 2-oxo acid dehydrogenase activity"/>
    <property type="evidence" value="ECO:0007669"/>
    <property type="project" value="UniProtKB-EC"/>
</dbReference>
<dbReference type="PANTHER" id="PTHR42980">
    <property type="entry name" value="2-OXOISOVALERATE DEHYDROGENASE SUBUNIT BETA-RELATED"/>
    <property type="match status" value="1"/>
</dbReference>
<evidence type="ECO:0000256" key="5">
    <source>
        <dbReference type="ARBA" id="ARBA00023052"/>
    </source>
</evidence>
<evidence type="ECO:0000313" key="7">
    <source>
        <dbReference type="EMBL" id="ABO22772.1"/>
    </source>
</evidence>
<dbReference type="InterPro" id="IPR033248">
    <property type="entry name" value="Transketolase_C"/>
</dbReference>
<evidence type="ECO:0000256" key="4">
    <source>
        <dbReference type="ARBA" id="ARBA00023002"/>
    </source>
</evidence>
<dbReference type="STRING" id="323850.Shew_0901"/>
<dbReference type="AlphaFoldDB" id="A3QBC4"/>
<name>A3QBC4_SHELP</name>
<dbReference type="KEGG" id="slo:Shew_0901"/>
<dbReference type="Gene3D" id="3.40.50.920">
    <property type="match status" value="1"/>
</dbReference>
<dbReference type="Pfam" id="PF02779">
    <property type="entry name" value="Transket_pyr"/>
    <property type="match status" value="1"/>
</dbReference>
<dbReference type="InterPro" id="IPR001017">
    <property type="entry name" value="DH_E1"/>
</dbReference>
<evidence type="ECO:0000256" key="2">
    <source>
        <dbReference type="ARBA" id="ARBA00003906"/>
    </source>
</evidence>
<dbReference type="SUPFAM" id="SSF52922">
    <property type="entry name" value="TK C-terminal domain-like"/>
    <property type="match status" value="1"/>
</dbReference>
<evidence type="ECO:0000256" key="3">
    <source>
        <dbReference type="ARBA" id="ARBA00012277"/>
    </source>
</evidence>
<proteinExistence type="predicted"/>
<dbReference type="SMART" id="SM00861">
    <property type="entry name" value="Transket_pyr"/>
    <property type="match status" value="1"/>
</dbReference>
<dbReference type="Gene3D" id="3.40.50.970">
    <property type="match status" value="2"/>
</dbReference>
<dbReference type="InterPro" id="IPR009014">
    <property type="entry name" value="Transketo_C/PFOR_II"/>
</dbReference>
<evidence type="ECO:0000313" key="8">
    <source>
        <dbReference type="Proteomes" id="UP000001558"/>
    </source>
</evidence>
<dbReference type="Pfam" id="PF02780">
    <property type="entry name" value="Transketolase_C"/>
    <property type="match status" value="1"/>
</dbReference>
<dbReference type="InterPro" id="IPR005475">
    <property type="entry name" value="Transketolase-like_Pyr-bd"/>
</dbReference>
<dbReference type="CDD" id="cd07036">
    <property type="entry name" value="TPP_PYR_E1-PDHc-beta_like"/>
    <property type="match status" value="1"/>
</dbReference>
<dbReference type="Pfam" id="PF00676">
    <property type="entry name" value="E1_dh"/>
    <property type="match status" value="1"/>
</dbReference>
<accession>A3QBC4</accession>
<dbReference type="eggNOG" id="COG1071">
    <property type="taxonomic scope" value="Bacteria"/>
</dbReference>
<dbReference type="PANTHER" id="PTHR42980:SF1">
    <property type="entry name" value="2-OXOISOVALERATE DEHYDROGENASE SUBUNIT BETA, MITOCHONDRIAL"/>
    <property type="match status" value="1"/>
</dbReference>
<dbReference type="SUPFAM" id="SSF52518">
    <property type="entry name" value="Thiamin diphosphate-binding fold (THDP-binding)"/>
    <property type="match status" value="2"/>
</dbReference>
<dbReference type="EC" id="1.2.4.4" evidence="3"/>
<keyword evidence="8" id="KW-1185">Reference proteome</keyword>
<evidence type="ECO:0000259" key="6">
    <source>
        <dbReference type="SMART" id="SM00861"/>
    </source>
</evidence>
<dbReference type="HOGENOM" id="CLU_012907_2_1_6"/>
<keyword evidence="5" id="KW-0786">Thiamine pyrophosphate</keyword>
<dbReference type="GO" id="GO:0009083">
    <property type="term" value="P:branched-chain amino acid catabolic process"/>
    <property type="evidence" value="ECO:0007669"/>
    <property type="project" value="TreeGrafter"/>
</dbReference>
<evidence type="ECO:0000256" key="1">
    <source>
        <dbReference type="ARBA" id="ARBA00001964"/>
    </source>
</evidence>
<organism evidence="7 8">
    <name type="scientific">Shewanella loihica (strain ATCC BAA-1088 / PV-4)</name>
    <dbReference type="NCBI Taxonomy" id="323850"/>
    <lineage>
        <taxon>Bacteria</taxon>
        <taxon>Pseudomonadati</taxon>
        <taxon>Pseudomonadota</taxon>
        <taxon>Gammaproteobacteria</taxon>
        <taxon>Alteromonadales</taxon>
        <taxon>Shewanellaceae</taxon>
        <taxon>Shewanella</taxon>
    </lineage>
</organism>
<dbReference type="RefSeq" id="WP_011864706.1">
    <property type="nucleotide sequence ID" value="NC_009092.1"/>
</dbReference>
<sequence length="763" mass="83591">MEDRAIALDRQFVERVSQQDFLEIEQGWCHTRLGLSDADFVGIFESQMKSRLLDLESRKMRARNQGFYTIGSSGHEGNAACAAALRPTDMAFLHYRSAAFMIERARQVPGETSLWDMLLSFAASSEDPISGGRHKVLGSKRLMIPPQTSTIASHLPKAVGAALSIPLTHRLDIDSALPEDSLVFCNFGDASANHASAQTAINAAGWAAYQQVPLPLLFVCEDNGIGISTATPNGWIAANFKDRAGIKYFYCDGRDLLDCYRVSRQAAEYARVKRKPVFLHVRTVRLMGHAGSDAEIAYLSKQKIFDNEAQDPLLLSAKQIIEAKLMSPDEIINQYQTLKARIAAIAMVAVERPKLTSAKAAMAAVIPPVNDKPLTHHNLTDEAFAQLFSADKNSLGKPLHMGKLINMTLTELMARQQNIVVCGEDVGKKGGVYHVTSRLVERFGPNRVINTLLDETSILGLAIGMAHNGLLPIPEIQFLAYVHNAEDQIRGEAATLPFFSNGQFSNPMVIRIAGLGYQKGFGGHFHNDNSLAVFRDIPGLILACPSNGADAMGMLRECVRLAEQEQRLVIFLEPIALYMTRDLHEEGDGLWSHDYCPQEKAKALPYGELGVYGKGKTLAILSYGNGYYLSRQAERELSKLGIDCRVIDLRYLIPLNEEAIIAAVSECEHLLIVDECRRSGSVSEAIVTCVHERLGDLAPQMARLTAEDCFIPLAEAATLPLPSRSQIVEAALALVGEQALVGEHAVDDEGSETIQDAGVRQVL</sequence>
<gene>
    <name evidence="7" type="ordered locus">Shew_0901</name>
</gene>
<keyword evidence="4 7" id="KW-0560">Oxidoreductase</keyword>
<comment type="function">
    <text evidence="2">E1 component of the 2-oxoglutarate dehydrogenase (OGDH) complex which catalyzes the decarboxylation of 2-oxoglutarate, the first step in the conversion of 2-oxoglutarate to succinyl-CoA and CO(2).</text>
</comment>
<protein>
    <recommendedName>
        <fullName evidence="3">3-methyl-2-oxobutanoate dehydrogenase (2-methylpropanoyl-transferring)</fullName>
        <ecNumber evidence="3">1.2.4.4</ecNumber>
    </recommendedName>
</protein>
<dbReference type="InterPro" id="IPR029061">
    <property type="entry name" value="THDP-binding"/>
</dbReference>
<dbReference type="GO" id="GO:0007584">
    <property type="term" value="P:response to nutrient"/>
    <property type="evidence" value="ECO:0007669"/>
    <property type="project" value="TreeGrafter"/>
</dbReference>
<dbReference type="eggNOG" id="COG0022">
    <property type="taxonomic scope" value="Bacteria"/>
</dbReference>
<dbReference type="EMBL" id="CP000606">
    <property type="protein sequence ID" value="ABO22772.1"/>
    <property type="molecule type" value="Genomic_DNA"/>
</dbReference>